<dbReference type="Proteomes" id="UP000297703">
    <property type="component" value="Unassembled WGS sequence"/>
</dbReference>
<evidence type="ECO:0000313" key="2">
    <source>
        <dbReference type="Proteomes" id="UP000297703"/>
    </source>
</evidence>
<reference evidence="1 2" key="2">
    <citation type="submission" date="2019-04" db="EMBL/GenBank/DDBJ databases">
        <title>The genome sequence of big-headed turtle.</title>
        <authorList>
            <person name="Gong S."/>
        </authorList>
    </citation>
    <scope>NUCLEOTIDE SEQUENCE [LARGE SCALE GENOMIC DNA]</scope>
    <source>
        <strain evidence="1">DO16091913</strain>
        <tissue evidence="1">Muscle</tissue>
    </source>
</reference>
<comment type="caution">
    <text evidence="1">The sequence shown here is derived from an EMBL/GenBank/DDBJ whole genome shotgun (WGS) entry which is preliminary data.</text>
</comment>
<accession>A0A4D9EFI0</accession>
<protein>
    <submittedName>
        <fullName evidence="1">Protein SCAI</fullName>
    </submittedName>
</protein>
<name>A0A4D9EFI0_9SAUR</name>
<organism evidence="1 2">
    <name type="scientific">Platysternon megacephalum</name>
    <name type="common">big-headed turtle</name>
    <dbReference type="NCBI Taxonomy" id="55544"/>
    <lineage>
        <taxon>Eukaryota</taxon>
        <taxon>Metazoa</taxon>
        <taxon>Chordata</taxon>
        <taxon>Craniata</taxon>
        <taxon>Vertebrata</taxon>
        <taxon>Euteleostomi</taxon>
        <taxon>Archelosauria</taxon>
        <taxon>Testudinata</taxon>
        <taxon>Testudines</taxon>
        <taxon>Cryptodira</taxon>
        <taxon>Durocryptodira</taxon>
        <taxon>Testudinoidea</taxon>
        <taxon>Platysternidae</taxon>
        <taxon>Platysternon</taxon>
    </lineage>
</organism>
<sequence length="108" mass="12704">MPVKYVQFHLTEYSSSSDTCLTFCIYFKLESTSPKSEDWSKLKHDGSDDLATDIIVDVITTIASRFKYTYNKTNSYSRKKRLSDMRRGDYKTDSFQLQCRIFPWQVSI</sequence>
<proteinExistence type="predicted"/>
<gene>
    <name evidence="1" type="ORF">DR999_PMT07879</name>
</gene>
<dbReference type="AlphaFoldDB" id="A0A4D9EFI0"/>
<reference evidence="1 2" key="1">
    <citation type="submission" date="2019-04" db="EMBL/GenBank/DDBJ databases">
        <title>Draft genome of the big-headed turtle Platysternon megacephalum.</title>
        <authorList>
            <person name="Gong S."/>
        </authorList>
    </citation>
    <scope>NUCLEOTIDE SEQUENCE [LARGE SCALE GENOMIC DNA]</scope>
    <source>
        <strain evidence="1">DO16091913</strain>
        <tissue evidence="1">Muscle</tissue>
    </source>
</reference>
<keyword evidence="2" id="KW-1185">Reference proteome</keyword>
<dbReference type="EMBL" id="QXTE01000057">
    <property type="protein sequence ID" value="TFK09157.1"/>
    <property type="molecule type" value="Genomic_DNA"/>
</dbReference>
<evidence type="ECO:0000313" key="1">
    <source>
        <dbReference type="EMBL" id="TFK09157.1"/>
    </source>
</evidence>